<organism evidence="1">
    <name type="scientific">Vibrio tasmaniensis</name>
    <dbReference type="NCBI Taxonomy" id="212663"/>
    <lineage>
        <taxon>Bacteria</taxon>
        <taxon>Pseudomonadati</taxon>
        <taxon>Pseudomonadota</taxon>
        <taxon>Gammaproteobacteria</taxon>
        <taxon>Vibrionales</taxon>
        <taxon>Vibrionaceae</taxon>
        <taxon>Vibrio</taxon>
    </lineage>
</organism>
<dbReference type="AlphaFoldDB" id="A0A0H3ZP62"/>
<protein>
    <submittedName>
        <fullName evidence="1">Uncharacterized protein</fullName>
    </submittedName>
</protein>
<proteinExistence type="predicted"/>
<reference evidence="1" key="1">
    <citation type="journal article" date="2015" name="MBio">
        <title>Eco-Evolutionary Dynamics of Episomes among Ecologically Cohesive Bacterial Populations.</title>
        <authorList>
            <person name="Xue H."/>
            <person name="Cordero O.X."/>
            <person name="Camas F.M."/>
            <person name="Trimble W."/>
            <person name="Meyer F."/>
            <person name="Guglielmini J."/>
            <person name="Rocha E.P."/>
            <person name="Polz M.F."/>
        </authorList>
    </citation>
    <scope>NUCLEOTIDE SEQUENCE</scope>
    <source>
        <strain evidence="1">FF_249</strain>
    </source>
</reference>
<evidence type="ECO:0000313" key="1">
    <source>
        <dbReference type="EMBL" id="AKN36217.1"/>
    </source>
</evidence>
<accession>A0A0H3ZP62</accession>
<dbReference type="EMBL" id="KP795477">
    <property type="protein sequence ID" value="AKN36217.1"/>
    <property type="molecule type" value="Genomic_DNA"/>
</dbReference>
<sequence>MFAACHPLGYFCPILNIDRTDLTFTEHVVEDLRCLKVALFSLDKDVE</sequence>
<name>A0A0H3ZP62_9VIBR</name>